<dbReference type="AlphaFoldDB" id="A0A501VWY9"/>
<comment type="caution">
    <text evidence="2">The sequence shown here is derived from an EMBL/GenBank/DDBJ whole genome shotgun (WGS) entry which is preliminary data.</text>
</comment>
<evidence type="ECO:0000313" key="2">
    <source>
        <dbReference type="EMBL" id="TPE40304.1"/>
    </source>
</evidence>
<dbReference type="OrthoDB" id="1121502at2"/>
<proteinExistence type="predicted"/>
<dbReference type="Gene3D" id="3.10.450.360">
    <property type="match status" value="1"/>
</dbReference>
<dbReference type="EMBL" id="VFRQ01000018">
    <property type="protein sequence ID" value="TPE40304.1"/>
    <property type="molecule type" value="Genomic_DNA"/>
</dbReference>
<evidence type="ECO:0000313" key="3">
    <source>
        <dbReference type="Proteomes" id="UP000316727"/>
    </source>
</evidence>
<reference evidence="2 3" key="1">
    <citation type="submission" date="2019-06" db="EMBL/GenBank/DDBJ databases">
        <title>A novel bacterium of genus Pontibacter, isolated from marine sediment.</title>
        <authorList>
            <person name="Huang H."/>
            <person name="Mo K."/>
            <person name="Hu Y."/>
        </authorList>
    </citation>
    <scope>NUCLEOTIDE SEQUENCE [LARGE SCALE GENOMIC DNA]</scope>
    <source>
        <strain evidence="2 3">HB172049</strain>
    </source>
</reference>
<sequence>MSGSLFACDKNSDDIKPGDVPAAVTETFSSTFPDAQNVEWEKKGEDYEAEFDVATVDYDALFSASGTLLKHKYDVPEAELPEEVKAGISQNYAGFRVDDADAVVQDGNTYYQVELEKDNQEQKYVFSSDGQPAEQPYWD</sequence>
<dbReference type="SUPFAM" id="SSF160574">
    <property type="entry name" value="BT0923-like"/>
    <property type="match status" value="1"/>
</dbReference>
<dbReference type="Pfam" id="PF11396">
    <property type="entry name" value="PepSY_like"/>
    <property type="match status" value="1"/>
</dbReference>
<name>A0A501VWY9_9BACT</name>
<dbReference type="Proteomes" id="UP000316727">
    <property type="component" value="Unassembled WGS sequence"/>
</dbReference>
<keyword evidence="3" id="KW-1185">Reference proteome</keyword>
<protein>
    <recommendedName>
        <fullName evidence="1">Putative beta-lactamase-inhibitor-like PepSY-like domain-containing protein</fullName>
    </recommendedName>
</protein>
<dbReference type="InterPro" id="IPR021533">
    <property type="entry name" value="PepSY-like"/>
</dbReference>
<gene>
    <name evidence="2" type="ORF">FJM65_20335</name>
</gene>
<accession>A0A501VWY9</accession>
<evidence type="ECO:0000259" key="1">
    <source>
        <dbReference type="Pfam" id="PF11396"/>
    </source>
</evidence>
<feature type="domain" description="Putative beta-lactamase-inhibitor-like PepSY-like" evidence="1">
    <location>
        <begin position="58"/>
        <end position="130"/>
    </location>
</feature>
<organism evidence="2 3">
    <name type="scientific">Pontibacter mangrovi</name>
    <dbReference type="NCBI Taxonomy" id="2589816"/>
    <lineage>
        <taxon>Bacteria</taxon>
        <taxon>Pseudomonadati</taxon>
        <taxon>Bacteroidota</taxon>
        <taxon>Cytophagia</taxon>
        <taxon>Cytophagales</taxon>
        <taxon>Hymenobacteraceae</taxon>
        <taxon>Pontibacter</taxon>
    </lineage>
</organism>